<name>A0A2H0UAP6_9BACT</name>
<evidence type="ECO:0000313" key="7">
    <source>
        <dbReference type="EMBL" id="PIR83479.1"/>
    </source>
</evidence>
<comment type="pathway">
    <text evidence="1">Carbohydrate degradation; glycolysis; D-glyceraldehyde 3-phosphate and glycerone phosphate from D-glucose: step 4/4.</text>
</comment>
<accession>A0A2H0UAP6</accession>
<dbReference type="UniPathway" id="UPA00109">
    <property type="reaction ID" value="UER00183"/>
</dbReference>
<dbReference type="Pfam" id="PF00274">
    <property type="entry name" value="Glycolytic"/>
    <property type="match status" value="1"/>
</dbReference>
<evidence type="ECO:0000256" key="2">
    <source>
        <dbReference type="ARBA" id="ARBA00010387"/>
    </source>
</evidence>
<sequence>MTDLVATARSFFEPGKGILAADESVATATTRLASYGIETGPEMRRAFRNLFCDAEGIEAYLSGVIFFSETLLEKGDDHVRFPKSLAVRGIHPGIKVDLGKEPFPESPKEMITKGLIDLSERLVSYKKAGAVFTKWRAVIRIEGDKLPSAQALHENAKRLASYAREAQMAGMVPIVEPEVLLEGTHSRKKSRAVIEETMQTLFSMLAEHSVDRASLILKTSMALSGDRTGKKDTPEEVAEDTLAALMASVPQQIAGVVFLSGGQSPDQATDNLAAITKRAQEFGAPWPLTFSYARALQEEALALWRGKEENVPAAREAFLARLQKLSAVLGQSVERMLA</sequence>
<dbReference type="SUPFAM" id="SSF51569">
    <property type="entry name" value="Aldolase"/>
    <property type="match status" value="1"/>
</dbReference>
<dbReference type="Gene3D" id="3.20.20.70">
    <property type="entry name" value="Aldolase class I"/>
    <property type="match status" value="1"/>
</dbReference>
<evidence type="ECO:0000313" key="8">
    <source>
        <dbReference type="Proteomes" id="UP000230179"/>
    </source>
</evidence>
<evidence type="ECO:0000256" key="3">
    <source>
        <dbReference type="ARBA" id="ARBA00013068"/>
    </source>
</evidence>
<dbReference type="NCBIfam" id="NF033379">
    <property type="entry name" value="FrucBisAld_I"/>
    <property type="match status" value="1"/>
</dbReference>
<dbReference type="GO" id="GO:0004332">
    <property type="term" value="F:fructose-bisphosphate aldolase activity"/>
    <property type="evidence" value="ECO:0007669"/>
    <property type="project" value="UniProtKB-EC"/>
</dbReference>
<evidence type="ECO:0000256" key="4">
    <source>
        <dbReference type="ARBA" id="ARBA00023152"/>
    </source>
</evidence>
<evidence type="ECO:0000256" key="5">
    <source>
        <dbReference type="ARBA" id="ARBA00023239"/>
    </source>
</evidence>
<evidence type="ECO:0000256" key="6">
    <source>
        <dbReference type="ARBA" id="ARBA00029799"/>
    </source>
</evidence>
<protein>
    <recommendedName>
        <fullName evidence="3">fructose-bisphosphate aldolase</fullName>
        <ecNumber evidence="3">4.1.2.13</ecNumber>
    </recommendedName>
    <alternativeName>
        <fullName evidence="6">Fructose-bisphosphate aldolase class I</fullName>
    </alternativeName>
</protein>
<organism evidence="7 8">
    <name type="scientific">Candidatus Kaiserbacteria bacterium CG10_big_fil_rev_8_21_14_0_10_56_12</name>
    <dbReference type="NCBI Taxonomy" id="1974611"/>
    <lineage>
        <taxon>Bacteria</taxon>
        <taxon>Candidatus Kaiseribacteriota</taxon>
    </lineage>
</organism>
<keyword evidence="5" id="KW-0456">Lyase</keyword>
<dbReference type="InterPro" id="IPR013785">
    <property type="entry name" value="Aldolase_TIM"/>
</dbReference>
<dbReference type="PANTHER" id="PTHR11627">
    <property type="entry name" value="FRUCTOSE-BISPHOSPHATE ALDOLASE"/>
    <property type="match status" value="1"/>
</dbReference>
<keyword evidence="4" id="KW-0324">Glycolysis</keyword>
<dbReference type="EMBL" id="PFBL01000001">
    <property type="protein sequence ID" value="PIR83479.1"/>
    <property type="molecule type" value="Genomic_DNA"/>
</dbReference>
<gene>
    <name evidence="7" type="ORF">COU19_00040</name>
</gene>
<proteinExistence type="inferred from homology"/>
<dbReference type="InterPro" id="IPR000741">
    <property type="entry name" value="FBA_I"/>
</dbReference>
<dbReference type="Proteomes" id="UP000230179">
    <property type="component" value="Unassembled WGS sequence"/>
</dbReference>
<evidence type="ECO:0000256" key="1">
    <source>
        <dbReference type="ARBA" id="ARBA00004714"/>
    </source>
</evidence>
<dbReference type="EC" id="4.1.2.13" evidence="3"/>
<dbReference type="AlphaFoldDB" id="A0A2H0UAP6"/>
<dbReference type="GO" id="GO:0006096">
    <property type="term" value="P:glycolytic process"/>
    <property type="evidence" value="ECO:0007669"/>
    <property type="project" value="UniProtKB-UniPathway"/>
</dbReference>
<comment type="similarity">
    <text evidence="2">Belongs to the class I fructose-bisphosphate aldolase family.</text>
</comment>
<comment type="caution">
    <text evidence="7">The sequence shown here is derived from an EMBL/GenBank/DDBJ whole genome shotgun (WGS) entry which is preliminary data.</text>
</comment>
<reference evidence="8" key="1">
    <citation type="submission" date="2017-09" db="EMBL/GenBank/DDBJ databases">
        <title>Depth-based differentiation of microbial function through sediment-hosted aquifers and enrichment of novel symbionts in the deep terrestrial subsurface.</title>
        <authorList>
            <person name="Probst A.J."/>
            <person name="Ladd B."/>
            <person name="Jarett J.K."/>
            <person name="Geller-Mcgrath D.E."/>
            <person name="Sieber C.M.K."/>
            <person name="Emerson J.B."/>
            <person name="Anantharaman K."/>
            <person name="Thomas B.C."/>
            <person name="Malmstrom R."/>
            <person name="Stieglmeier M."/>
            <person name="Klingl A."/>
            <person name="Woyke T."/>
            <person name="Ryan C.M."/>
            <person name="Banfield J.F."/>
        </authorList>
    </citation>
    <scope>NUCLEOTIDE SEQUENCE [LARGE SCALE GENOMIC DNA]</scope>
</reference>